<evidence type="ECO:0000256" key="4">
    <source>
        <dbReference type="ARBA" id="ARBA00022989"/>
    </source>
</evidence>
<feature type="transmembrane region" description="Helical" evidence="10">
    <location>
        <begin position="193"/>
        <end position="217"/>
    </location>
</feature>
<dbReference type="FunCoup" id="A7SX48">
    <property type="interactions" value="176"/>
</dbReference>
<feature type="transmembrane region" description="Helical" evidence="10">
    <location>
        <begin position="66"/>
        <end position="88"/>
    </location>
</feature>
<evidence type="ECO:0000256" key="2">
    <source>
        <dbReference type="ARBA" id="ARBA00022475"/>
    </source>
</evidence>
<keyword evidence="13" id="KW-1185">Reference proteome</keyword>
<dbReference type="PRINTS" id="PR00237">
    <property type="entry name" value="GPCRRHODOPSN"/>
</dbReference>
<evidence type="ECO:0000256" key="9">
    <source>
        <dbReference type="RuleBase" id="RU000688"/>
    </source>
</evidence>
<protein>
    <recommendedName>
        <fullName evidence="11">G-protein coupled receptors family 1 profile domain-containing protein</fullName>
    </recommendedName>
</protein>
<dbReference type="Pfam" id="PF00001">
    <property type="entry name" value="7tm_1"/>
    <property type="match status" value="1"/>
</dbReference>
<dbReference type="OrthoDB" id="5957871at2759"/>
<dbReference type="GO" id="GO:0004993">
    <property type="term" value="F:G protein-coupled serotonin receptor activity"/>
    <property type="evidence" value="ECO:0000318"/>
    <property type="project" value="GO_Central"/>
</dbReference>
<sequence length="275" mass="31315">LLLLTVFGNVLVIMAFKVFHRMRQVTNCFVASLAVTDILVAVFAMPVWVAYLITGPEWVMDMILQKLWTCTDIIVGVASIWHLTFVSIDRYLCIIHPMVYPLTMTKPRALVIIICIWVYSIVVASLGSTLWHWRGYTLFVTVMNFLIPAVAICIAYFRIFLTARHQAKQIKLTIKGKTHRFFLTKELKATKTLAVVIGAFLVCWSPFFVINLCYYTSAVTPSPVLVAIAKWAHYGNSCLNPLIYGVMNKDFRRAFKRLLAPYLPGKQTTLLLRSN</sequence>
<evidence type="ECO:0000256" key="7">
    <source>
        <dbReference type="ARBA" id="ARBA00023170"/>
    </source>
</evidence>
<organism evidence="12 13">
    <name type="scientific">Nematostella vectensis</name>
    <name type="common">Starlet sea anemone</name>
    <dbReference type="NCBI Taxonomy" id="45351"/>
    <lineage>
        <taxon>Eukaryota</taxon>
        <taxon>Metazoa</taxon>
        <taxon>Cnidaria</taxon>
        <taxon>Anthozoa</taxon>
        <taxon>Hexacorallia</taxon>
        <taxon>Actiniaria</taxon>
        <taxon>Edwardsiidae</taxon>
        <taxon>Nematostella</taxon>
    </lineage>
</organism>
<accession>A7SX48</accession>
<evidence type="ECO:0000256" key="10">
    <source>
        <dbReference type="SAM" id="Phobius"/>
    </source>
</evidence>
<reference evidence="12 13" key="1">
    <citation type="journal article" date="2007" name="Science">
        <title>Sea anemone genome reveals ancestral eumetazoan gene repertoire and genomic organization.</title>
        <authorList>
            <person name="Putnam N.H."/>
            <person name="Srivastava M."/>
            <person name="Hellsten U."/>
            <person name="Dirks B."/>
            <person name="Chapman J."/>
            <person name="Salamov A."/>
            <person name="Terry A."/>
            <person name="Shapiro H."/>
            <person name="Lindquist E."/>
            <person name="Kapitonov V.V."/>
            <person name="Jurka J."/>
            <person name="Genikhovich G."/>
            <person name="Grigoriev I.V."/>
            <person name="Lucas S.M."/>
            <person name="Steele R.E."/>
            <person name="Finnerty J.R."/>
            <person name="Technau U."/>
            <person name="Martindale M.Q."/>
            <person name="Rokhsar D.S."/>
        </authorList>
    </citation>
    <scope>NUCLEOTIDE SEQUENCE [LARGE SCALE GENOMIC DNA]</scope>
    <source>
        <strain evidence="13">CH2 X CH6</strain>
    </source>
</reference>
<dbReference type="GO" id="GO:0007268">
    <property type="term" value="P:chemical synaptic transmission"/>
    <property type="evidence" value="ECO:0000318"/>
    <property type="project" value="GO_Central"/>
</dbReference>
<dbReference type="GO" id="GO:0005886">
    <property type="term" value="C:plasma membrane"/>
    <property type="evidence" value="ECO:0000318"/>
    <property type="project" value="GO_Central"/>
</dbReference>
<evidence type="ECO:0000256" key="8">
    <source>
        <dbReference type="ARBA" id="ARBA00023224"/>
    </source>
</evidence>
<dbReference type="STRING" id="45351.A7SX48"/>
<feature type="domain" description="G-protein coupled receptors family 1 profile" evidence="11">
    <location>
        <begin position="8"/>
        <end position="244"/>
    </location>
</feature>
<feature type="transmembrane region" description="Helical" evidence="10">
    <location>
        <begin position="109"/>
        <end position="131"/>
    </location>
</feature>
<dbReference type="HOGENOM" id="CLU_009579_11_5_1"/>
<feature type="transmembrane region" description="Helical" evidence="10">
    <location>
        <begin position="6"/>
        <end position="22"/>
    </location>
</feature>
<dbReference type="PhylomeDB" id="A7SX48"/>
<evidence type="ECO:0000256" key="5">
    <source>
        <dbReference type="ARBA" id="ARBA00023040"/>
    </source>
</evidence>
<evidence type="ECO:0000259" key="11">
    <source>
        <dbReference type="PROSITE" id="PS50262"/>
    </source>
</evidence>
<gene>
    <name evidence="12" type="ORF">NEMVEDRAFT_v1g136356</name>
</gene>
<dbReference type="Gene3D" id="1.20.1070.10">
    <property type="entry name" value="Rhodopsin 7-helix transmembrane proteins"/>
    <property type="match status" value="1"/>
</dbReference>
<keyword evidence="5 9" id="KW-0297">G-protein coupled receptor</keyword>
<comment type="subcellular location">
    <subcellularLocation>
        <location evidence="1">Cell membrane</location>
        <topology evidence="1">Multi-pass membrane protein</topology>
    </subcellularLocation>
</comment>
<comment type="similarity">
    <text evidence="9">Belongs to the G-protein coupled receptor 1 family.</text>
</comment>
<dbReference type="Proteomes" id="UP000001593">
    <property type="component" value="Unassembled WGS sequence"/>
</dbReference>
<feature type="non-terminal residue" evidence="12">
    <location>
        <position position="1"/>
    </location>
</feature>
<evidence type="ECO:0000256" key="1">
    <source>
        <dbReference type="ARBA" id="ARBA00004651"/>
    </source>
</evidence>
<feature type="transmembrane region" description="Helical" evidence="10">
    <location>
        <begin position="137"/>
        <end position="161"/>
    </location>
</feature>
<dbReference type="EMBL" id="DS469879">
    <property type="protein sequence ID" value="EDO31702.1"/>
    <property type="molecule type" value="Genomic_DNA"/>
</dbReference>
<evidence type="ECO:0000313" key="12">
    <source>
        <dbReference type="EMBL" id="EDO31702.1"/>
    </source>
</evidence>
<dbReference type="PANTHER" id="PTHR24247">
    <property type="entry name" value="5-HYDROXYTRYPTAMINE RECEPTOR"/>
    <property type="match status" value="1"/>
</dbReference>
<feature type="transmembrane region" description="Helical" evidence="10">
    <location>
        <begin position="29"/>
        <end position="54"/>
    </location>
</feature>
<dbReference type="PROSITE" id="PS00237">
    <property type="entry name" value="G_PROTEIN_RECEP_F1_1"/>
    <property type="match status" value="1"/>
</dbReference>
<keyword evidence="7 9" id="KW-0675">Receptor</keyword>
<keyword evidence="6 10" id="KW-0472">Membrane</keyword>
<dbReference type="GO" id="GO:0007187">
    <property type="term" value="P:G protein-coupled receptor signaling pathway, coupled to cyclic nucleotide second messenger"/>
    <property type="evidence" value="ECO:0000318"/>
    <property type="project" value="GO_Central"/>
</dbReference>
<evidence type="ECO:0000313" key="13">
    <source>
        <dbReference type="Proteomes" id="UP000001593"/>
    </source>
</evidence>
<proteinExistence type="inferred from homology"/>
<dbReference type="InterPro" id="IPR017452">
    <property type="entry name" value="GPCR_Rhodpsn_7TM"/>
</dbReference>
<keyword evidence="3 9" id="KW-0812">Transmembrane</keyword>
<keyword evidence="8 9" id="KW-0807">Transducer</keyword>
<dbReference type="OMA" id="VIMAFKV"/>
<dbReference type="CDD" id="cd14967">
    <property type="entry name" value="7tmA_amine_R-like"/>
    <property type="match status" value="1"/>
</dbReference>
<keyword evidence="4 10" id="KW-1133">Transmembrane helix</keyword>
<name>A7SX48_NEMVE</name>
<dbReference type="SMART" id="SM01381">
    <property type="entry name" value="7TM_GPCR_Srsx"/>
    <property type="match status" value="1"/>
</dbReference>
<feature type="transmembrane region" description="Helical" evidence="10">
    <location>
        <begin position="223"/>
        <end position="247"/>
    </location>
</feature>
<dbReference type="InterPro" id="IPR000276">
    <property type="entry name" value="GPCR_Rhodpsn"/>
</dbReference>
<dbReference type="SUPFAM" id="SSF81321">
    <property type="entry name" value="Family A G protein-coupled receptor-like"/>
    <property type="match status" value="1"/>
</dbReference>
<dbReference type="InParanoid" id="A7SX48"/>
<dbReference type="eggNOG" id="KOG3656">
    <property type="taxonomic scope" value="Eukaryota"/>
</dbReference>
<dbReference type="PROSITE" id="PS50262">
    <property type="entry name" value="G_PROTEIN_RECEP_F1_2"/>
    <property type="match status" value="1"/>
</dbReference>
<dbReference type="KEGG" id="nve:5502646"/>
<dbReference type="GO" id="GO:0030594">
    <property type="term" value="F:neurotransmitter receptor activity"/>
    <property type="evidence" value="ECO:0000318"/>
    <property type="project" value="GO_Central"/>
</dbReference>
<dbReference type="AlphaFoldDB" id="A7SX48"/>
<dbReference type="PANTHER" id="PTHR24247:SF202">
    <property type="entry name" value="5-HYDROXYTRYPTAMINE RECEPTOR 1"/>
    <property type="match status" value="1"/>
</dbReference>
<dbReference type="GO" id="GO:0030425">
    <property type="term" value="C:dendrite"/>
    <property type="evidence" value="ECO:0000318"/>
    <property type="project" value="GO_Central"/>
</dbReference>
<keyword evidence="2" id="KW-1003">Cell membrane</keyword>
<dbReference type="GO" id="GO:0045202">
    <property type="term" value="C:synapse"/>
    <property type="evidence" value="ECO:0007669"/>
    <property type="project" value="GOC"/>
</dbReference>
<evidence type="ECO:0000256" key="6">
    <source>
        <dbReference type="ARBA" id="ARBA00023136"/>
    </source>
</evidence>
<evidence type="ECO:0000256" key="3">
    <source>
        <dbReference type="ARBA" id="ARBA00022692"/>
    </source>
</evidence>